<feature type="compositionally biased region" description="Low complexity" evidence="1">
    <location>
        <begin position="34"/>
        <end position="57"/>
    </location>
</feature>
<protein>
    <submittedName>
        <fullName evidence="2">Uncharacterized protein</fullName>
    </submittedName>
</protein>
<reference evidence="2" key="2">
    <citation type="submission" date="2020-09" db="EMBL/GenBank/DDBJ databases">
        <authorList>
            <person name="Sun Q."/>
            <person name="Zhou Y."/>
        </authorList>
    </citation>
    <scope>NUCLEOTIDE SEQUENCE</scope>
    <source>
        <strain evidence="2">CGMCC 4.7201</strain>
    </source>
</reference>
<accession>A0A917ZIK0</accession>
<sequence length="93" mass="9551">MLFQRDDVLADEPGPRLELSYSYRLVRCPDRWGSGPDAAAVAAPPSAPAAPGADSVSSPPPLPATVPGWWPPTSEARATGTAGSVIASGMRPP</sequence>
<evidence type="ECO:0000256" key="1">
    <source>
        <dbReference type="SAM" id="MobiDB-lite"/>
    </source>
</evidence>
<dbReference type="AlphaFoldDB" id="A0A917ZIK0"/>
<name>A0A917ZIK0_9ACTN</name>
<evidence type="ECO:0000313" key="3">
    <source>
        <dbReference type="Proteomes" id="UP000641932"/>
    </source>
</evidence>
<dbReference type="RefSeq" id="WP_229698198.1">
    <property type="nucleotide sequence ID" value="NZ_BMMS01000004.1"/>
</dbReference>
<feature type="region of interest" description="Disordered" evidence="1">
    <location>
        <begin position="34"/>
        <end position="93"/>
    </location>
</feature>
<evidence type="ECO:0000313" key="2">
    <source>
        <dbReference type="EMBL" id="GGO83770.1"/>
    </source>
</evidence>
<comment type="caution">
    <text evidence="2">The sequence shown here is derived from an EMBL/GenBank/DDBJ whole genome shotgun (WGS) entry which is preliminary data.</text>
</comment>
<gene>
    <name evidence="2" type="ORF">GCM10012280_13630</name>
</gene>
<organism evidence="2 3">
    <name type="scientific">Wenjunlia tyrosinilytica</name>
    <dbReference type="NCBI Taxonomy" id="1544741"/>
    <lineage>
        <taxon>Bacteria</taxon>
        <taxon>Bacillati</taxon>
        <taxon>Actinomycetota</taxon>
        <taxon>Actinomycetes</taxon>
        <taxon>Kitasatosporales</taxon>
        <taxon>Streptomycetaceae</taxon>
        <taxon>Wenjunlia</taxon>
    </lineage>
</organism>
<keyword evidence="3" id="KW-1185">Reference proteome</keyword>
<reference evidence="2" key="1">
    <citation type="journal article" date="2014" name="Int. J. Syst. Evol. Microbiol.">
        <title>Complete genome sequence of Corynebacterium casei LMG S-19264T (=DSM 44701T), isolated from a smear-ripened cheese.</title>
        <authorList>
            <consortium name="US DOE Joint Genome Institute (JGI-PGF)"/>
            <person name="Walter F."/>
            <person name="Albersmeier A."/>
            <person name="Kalinowski J."/>
            <person name="Ruckert C."/>
        </authorList>
    </citation>
    <scope>NUCLEOTIDE SEQUENCE</scope>
    <source>
        <strain evidence="2">CGMCC 4.7201</strain>
    </source>
</reference>
<dbReference type="Proteomes" id="UP000641932">
    <property type="component" value="Unassembled WGS sequence"/>
</dbReference>
<dbReference type="EMBL" id="BMMS01000004">
    <property type="protein sequence ID" value="GGO83770.1"/>
    <property type="molecule type" value="Genomic_DNA"/>
</dbReference>
<proteinExistence type="predicted"/>